<dbReference type="SUPFAM" id="SSF102400">
    <property type="entry name" value="DNA polymerase III chi subunit"/>
    <property type="match status" value="1"/>
</dbReference>
<name>A0A1M4ULE6_LOKAT</name>
<dbReference type="GO" id="GO:0003677">
    <property type="term" value="F:DNA binding"/>
    <property type="evidence" value="ECO:0007669"/>
    <property type="project" value="InterPro"/>
</dbReference>
<proteinExistence type="predicted"/>
<gene>
    <name evidence="1" type="ORF">SAMN05444339_101778</name>
</gene>
<organism evidence="1 2">
    <name type="scientific">Loktanella atrilutea</name>
    <dbReference type="NCBI Taxonomy" id="366533"/>
    <lineage>
        <taxon>Bacteria</taxon>
        <taxon>Pseudomonadati</taxon>
        <taxon>Pseudomonadota</taxon>
        <taxon>Alphaproteobacteria</taxon>
        <taxon>Rhodobacterales</taxon>
        <taxon>Roseobacteraceae</taxon>
        <taxon>Loktanella</taxon>
    </lineage>
</organism>
<accession>A0A1M4ULE6</accession>
<evidence type="ECO:0000313" key="1">
    <source>
        <dbReference type="EMBL" id="SHE57602.1"/>
    </source>
</evidence>
<dbReference type="AlphaFoldDB" id="A0A1M4ULE6"/>
<dbReference type="NCBIfam" id="NF004347">
    <property type="entry name" value="PRK05728.1-4"/>
    <property type="match status" value="1"/>
</dbReference>
<dbReference type="RefSeq" id="WP_072855832.1">
    <property type="nucleotide sequence ID" value="NZ_FQUE01000001.1"/>
</dbReference>
<reference evidence="2" key="1">
    <citation type="submission" date="2016-11" db="EMBL/GenBank/DDBJ databases">
        <authorList>
            <person name="Varghese N."/>
            <person name="Submissions S."/>
        </authorList>
    </citation>
    <scope>NUCLEOTIDE SEQUENCE [LARGE SCALE GENOMIC DNA]</scope>
    <source>
        <strain evidence="2">DSM 29326</strain>
    </source>
</reference>
<dbReference type="GO" id="GO:0006260">
    <property type="term" value="P:DNA replication"/>
    <property type="evidence" value="ECO:0007669"/>
    <property type="project" value="InterPro"/>
</dbReference>
<dbReference type="PANTHER" id="PTHR38767">
    <property type="entry name" value="DNA POLYMERASE III SUBUNIT CHI"/>
    <property type="match status" value="1"/>
</dbReference>
<dbReference type="STRING" id="366533.SAMN05444339_101778"/>
<dbReference type="GO" id="GO:0003887">
    <property type="term" value="F:DNA-directed DNA polymerase activity"/>
    <property type="evidence" value="ECO:0007669"/>
    <property type="project" value="InterPro"/>
</dbReference>
<dbReference type="OrthoDB" id="9795973at2"/>
<dbReference type="PANTHER" id="PTHR38767:SF1">
    <property type="entry name" value="DNA POLYMERASE III SUBUNIT CHI"/>
    <property type="match status" value="1"/>
</dbReference>
<dbReference type="EMBL" id="FQUE01000001">
    <property type="protein sequence ID" value="SHE57602.1"/>
    <property type="molecule type" value="Genomic_DNA"/>
</dbReference>
<keyword evidence="2" id="KW-1185">Reference proteome</keyword>
<evidence type="ECO:0000313" key="2">
    <source>
        <dbReference type="Proteomes" id="UP000183987"/>
    </source>
</evidence>
<dbReference type="GO" id="GO:0032298">
    <property type="term" value="P:positive regulation of DNA-templated DNA replication initiation"/>
    <property type="evidence" value="ECO:0007669"/>
    <property type="project" value="TreeGrafter"/>
</dbReference>
<dbReference type="Gene3D" id="3.40.50.10110">
    <property type="entry name" value="DNA polymerase III subunit chi"/>
    <property type="match status" value="1"/>
</dbReference>
<protein>
    <submittedName>
        <fullName evidence="1">DNA polymerase III, chi subunit</fullName>
    </submittedName>
</protein>
<sequence>MGAVYFYHLTESPLDQALPQLVDRAAGQGWRVLIRGRRMPLLERLDAVLWQGPPDSFRAHGLAGDHDADQPILLGVDTPAAGFDCVMSVDGADLTPAEIAASKRACVLFDGHDGDALQRARGQWKALTSASVAAQYWAQDDGRWVKKAESGAV</sequence>
<dbReference type="InterPro" id="IPR007459">
    <property type="entry name" value="DNA_pol3_chi"/>
</dbReference>
<dbReference type="InterPro" id="IPR036768">
    <property type="entry name" value="PolIII_chi_sf"/>
</dbReference>
<dbReference type="Pfam" id="PF04364">
    <property type="entry name" value="DNA_pol3_chi"/>
    <property type="match status" value="1"/>
</dbReference>
<dbReference type="Proteomes" id="UP000183987">
    <property type="component" value="Unassembled WGS sequence"/>
</dbReference>